<gene>
    <name evidence="4" type="ORF">GCM10009811_20480</name>
</gene>
<evidence type="ECO:0000256" key="1">
    <source>
        <dbReference type="ARBA" id="ARBA00006754"/>
    </source>
</evidence>
<feature type="domain" description="CdaR GGDEF-like" evidence="3">
    <location>
        <begin position="212"/>
        <end position="345"/>
    </location>
</feature>
<evidence type="ECO:0000259" key="3">
    <source>
        <dbReference type="Pfam" id="PF17853"/>
    </source>
</evidence>
<dbReference type="Proteomes" id="UP001499938">
    <property type="component" value="Unassembled WGS sequence"/>
</dbReference>
<dbReference type="InterPro" id="IPR041522">
    <property type="entry name" value="CdaR_GGDEF"/>
</dbReference>
<protein>
    <submittedName>
        <fullName evidence="4">PucR family transcriptional regulator</fullName>
    </submittedName>
</protein>
<dbReference type="Gene3D" id="1.10.10.2840">
    <property type="entry name" value="PucR C-terminal helix-turn-helix domain"/>
    <property type="match status" value="1"/>
</dbReference>
<reference evidence="4 5" key="1">
    <citation type="journal article" date="2019" name="Int. J. Syst. Evol. Microbiol.">
        <title>The Global Catalogue of Microorganisms (GCM) 10K type strain sequencing project: providing services to taxonomists for standard genome sequencing and annotation.</title>
        <authorList>
            <consortium name="The Broad Institute Genomics Platform"/>
            <consortium name="The Broad Institute Genome Sequencing Center for Infectious Disease"/>
            <person name="Wu L."/>
            <person name="Ma J."/>
        </authorList>
    </citation>
    <scope>NUCLEOTIDE SEQUENCE [LARGE SCALE GENOMIC DNA]</scope>
    <source>
        <strain evidence="4 5">JCM 15592</strain>
    </source>
</reference>
<evidence type="ECO:0000313" key="5">
    <source>
        <dbReference type="Proteomes" id="UP001499938"/>
    </source>
</evidence>
<proteinExistence type="inferred from homology"/>
<accession>A0ABN2LPQ1</accession>
<keyword evidence="5" id="KW-1185">Reference proteome</keyword>
<organism evidence="4 5">
    <name type="scientific">Nostocoides veronense</name>
    <dbReference type="NCBI Taxonomy" id="330836"/>
    <lineage>
        <taxon>Bacteria</taxon>
        <taxon>Bacillati</taxon>
        <taxon>Actinomycetota</taxon>
        <taxon>Actinomycetes</taxon>
        <taxon>Micrococcales</taxon>
        <taxon>Intrasporangiaceae</taxon>
        <taxon>Nostocoides</taxon>
    </lineage>
</organism>
<dbReference type="Pfam" id="PF17853">
    <property type="entry name" value="GGDEF_2"/>
    <property type="match status" value="1"/>
</dbReference>
<dbReference type="EMBL" id="BAAAPO010000033">
    <property type="protein sequence ID" value="GAA1796104.1"/>
    <property type="molecule type" value="Genomic_DNA"/>
</dbReference>
<name>A0ABN2LPQ1_9MICO</name>
<comment type="similarity">
    <text evidence="1">Belongs to the CdaR family.</text>
</comment>
<evidence type="ECO:0000313" key="4">
    <source>
        <dbReference type="EMBL" id="GAA1796104.1"/>
    </source>
</evidence>
<dbReference type="RefSeq" id="WP_344084559.1">
    <property type="nucleotide sequence ID" value="NZ_BAAAPO010000033.1"/>
</dbReference>
<dbReference type="InterPro" id="IPR051448">
    <property type="entry name" value="CdaR-like_regulators"/>
</dbReference>
<feature type="domain" description="PucR C-terminal helix-turn-helix" evidence="2">
    <location>
        <begin position="398"/>
        <end position="456"/>
    </location>
</feature>
<evidence type="ECO:0000259" key="2">
    <source>
        <dbReference type="Pfam" id="PF13556"/>
    </source>
</evidence>
<dbReference type="InterPro" id="IPR042070">
    <property type="entry name" value="PucR_C-HTH_sf"/>
</dbReference>
<comment type="caution">
    <text evidence="4">The sequence shown here is derived from an EMBL/GenBank/DDBJ whole genome shotgun (WGS) entry which is preliminary data.</text>
</comment>
<dbReference type="PANTHER" id="PTHR33744:SF1">
    <property type="entry name" value="DNA-BINDING TRANSCRIPTIONAL ACTIVATOR ADER"/>
    <property type="match status" value="1"/>
</dbReference>
<sequence>MEKVANDPAGSVIDLPGASVPAGEVVLPLDIPEGLDADGLRTLAEHLAAALRREDEVHRSLLSTVVAGGSQADLCAALAGLLDMPVMITTTDGRVIADAGEPEALAAAYATSAFDPTGRFLVEHELVGERTGEGEWVRRATVRIVGGSGVEGRIVAFGGSRVLSRNDIHLLERASTVAALAITREQAVTAVESKYRAEFLRDALAGRVGSGLDAIAHADSLGWTLAPRMVVVVAETDEDDAITERTAEEVRGLQQRFARAWVRAVGARDRRAPVMGFSQEVVTLLAITPETATEQVMGVVADLARVVRGDGGGGRRSFSTGVSRPVTDLASLPTAYAEALRAAAVGRQKHGSGAITHFDELGIYRLLSLVPDSAELRQFVTDALGDLATDDNPESEGLRQTLTVLIDTNLNVAEASRILFFHYNTLRYRIVKLERMLGPFTTDPQLRLTLALALKVLEMRGLAQSRRSGTSE</sequence>
<dbReference type="Pfam" id="PF13556">
    <property type="entry name" value="HTH_30"/>
    <property type="match status" value="1"/>
</dbReference>
<dbReference type="InterPro" id="IPR025736">
    <property type="entry name" value="PucR_C-HTH_dom"/>
</dbReference>
<dbReference type="PANTHER" id="PTHR33744">
    <property type="entry name" value="CARBOHYDRATE DIACID REGULATOR"/>
    <property type="match status" value="1"/>
</dbReference>